<keyword evidence="5 9" id="KW-0548">Nucleotidyltransferase</keyword>
<comment type="cofactor">
    <cofactor evidence="1">
        <name>Mg(2+)</name>
        <dbReference type="ChEBI" id="CHEBI:18420"/>
    </cofactor>
</comment>
<dbReference type="GO" id="GO:0008879">
    <property type="term" value="F:glucose-1-phosphate thymidylyltransferase activity"/>
    <property type="evidence" value="ECO:0007669"/>
    <property type="project" value="UniProtKB-EC"/>
</dbReference>
<evidence type="ECO:0000256" key="7">
    <source>
        <dbReference type="ARBA" id="ARBA00022842"/>
    </source>
</evidence>
<keyword evidence="4 9" id="KW-0808">Transferase</keyword>
<dbReference type="EMBL" id="JAPDDS010000009">
    <property type="protein sequence ID" value="MCW1886354.1"/>
    <property type="molecule type" value="Genomic_DNA"/>
</dbReference>
<sequence>MLSPEEKNRAVQSPEDLSLRKGIILAGGTGSRLFPMTHSVSKQLIPVYDKPMIYYPLTVLMLAGVKEILLISTPRDLPAFEHLLGDGSQWGLEISYAEQPKPEGLAQAFLIGEEFLAGEPACLVLGDNLFYGHDLAKSLMAASRRKDGATIFGYHTQQPEQYGVVEFDPEGNVVSLEEKPARPKSNYAVPGIYFYDSRVVEIAKALKPSARGELEITDLNRMYLEEGALRVELLGRGTTWLDTGTPDSLADATQFVQVIQQRQGLKIACPEEVAFLQGRIDREKLNESVQKYSKTPYGEYLAQL</sequence>
<evidence type="ECO:0000256" key="8">
    <source>
        <dbReference type="ARBA" id="ARBA00049336"/>
    </source>
</evidence>
<dbReference type="PANTHER" id="PTHR43532">
    <property type="entry name" value="GLUCOSE-1-PHOSPHATE THYMIDYLYLTRANSFERASE"/>
    <property type="match status" value="1"/>
</dbReference>
<evidence type="ECO:0000256" key="5">
    <source>
        <dbReference type="ARBA" id="ARBA00022695"/>
    </source>
</evidence>
<dbReference type="CDD" id="cd02538">
    <property type="entry name" value="G1P_TT_short"/>
    <property type="match status" value="1"/>
</dbReference>
<keyword evidence="12" id="KW-1185">Reference proteome</keyword>
<protein>
    <recommendedName>
        <fullName evidence="3 9">Glucose-1-phosphate thymidylyltransferase</fullName>
        <ecNumber evidence="3 9">2.7.7.24</ecNumber>
    </recommendedName>
</protein>
<evidence type="ECO:0000256" key="2">
    <source>
        <dbReference type="ARBA" id="ARBA00010480"/>
    </source>
</evidence>
<evidence type="ECO:0000313" key="11">
    <source>
        <dbReference type="EMBL" id="MCW1886354.1"/>
    </source>
</evidence>
<dbReference type="SUPFAM" id="SSF53448">
    <property type="entry name" value="Nucleotide-diphospho-sugar transferases"/>
    <property type="match status" value="1"/>
</dbReference>
<dbReference type="EC" id="2.7.7.24" evidence="3 9"/>
<dbReference type="NCBIfam" id="TIGR01207">
    <property type="entry name" value="rmlA"/>
    <property type="match status" value="1"/>
</dbReference>
<gene>
    <name evidence="11" type="primary">rfbA</name>
    <name evidence="11" type="ORF">OKA04_16570</name>
</gene>
<evidence type="ECO:0000256" key="1">
    <source>
        <dbReference type="ARBA" id="ARBA00001946"/>
    </source>
</evidence>
<dbReference type="Pfam" id="PF00483">
    <property type="entry name" value="NTP_transferase"/>
    <property type="match status" value="1"/>
</dbReference>
<dbReference type="InterPro" id="IPR029044">
    <property type="entry name" value="Nucleotide-diphossugar_trans"/>
</dbReference>
<accession>A0ABT3FT18</accession>
<evidence type="ECO:0000259" key="10">
    <source>
        <dbReference type="Pfam" id="PF00483"/>
    </source>
</evidence>
<feature type="domain" description="Nucleotidyl transferase" evidence="10">
    <location>
        <begin position="21"/>
        <end position="256"/>
    </location>
</feature>
<comment type="catalytic activity">
    <reaction evidence="8 9">
        <text>dTTP + alpha-D-glucose 1-phosphate + H(+) = dTDP-alpha-D-glucose + diphosphate</text>
        <dbReference type="Rhea" id="RHEA:15225"/>
        <dbReference type="ChEBI" id="CHEBI:15378"/>
        <dbReference type="ChEBI" id="CHEBI:33019"/>
        <dbReference type="ChEBI" id="CHEBI:37568"/>
        <dbReference type="ChEBI" id="CHEBI:57477"/>
        <dbReference type="ChEBI" id="CHEBI:58601"/>
        <dbReference type="EC" id="2.7.7.24"/>
    </reaction>
</comment>
<name>A0ABT3FT18_9BACT</name>
<dbReference type="InterPro" id="IPR005907">
    <property type="entry name" value="G1P_thy_trans_s"/>
</dbReference>
<evidence type="ECO:0000256" key="3">
    <source>
        <dbReference type="ARBA" id="ARBA00012461"/>
    </source>
</evidence>
<organism evidence="11 12">
    <name type="scientific">Luteolibacter flavescens</name>
    <dbReference type="NCBI Taxonomy" id="1859460"/>
    <lineage>
        <taxon>Bacteria</taxon>
        <taxon>Pseudomonadati</taxon>
        <taxon>Verrucomicrobiota</taxon>
        <taxon>Verrucomicrobiia</taxon>
        <taxon>Verrucomicrobiales</taxon>
        <taxon>Verrucomicrobiaceae</taxon>
        <taxon>Luteolibacter</taxon>
    </lineage>
</organism>
<keyword evidence="6 9" id="KW-0479">Metal-binding</keyword>
<evidence type="ECO:0000256" key="6">
    <source>
        <dbReference type="ARBA" id="ARBA00022723"/>
    </source>
</evidence>
<comment type="function">
    <text evidence="9">Catalyzes the formation of dTDP-glucose, from dTTP and glucose 1-phosphate, as well as its pyrophosphorolysis.</text>
</comment>
<dbReference type="Proteomes" id="UP001207930">
    <property type="component" value="Unassembled WGS sequence"/>
</dbReference>
<dbReference type="Gene3D" id="3.90.550.10">
    <property type="entry name" value="Spore Coat Polysaccharide Biosynthesis Protein SpsA, Chain A"/>
    <property type="match status" value="1"/>
</dbReference>
<evidence type="ECO:0000256" key="9">
    <source>
        <dbReference type="RuleBase" id="RU003706"/>
    </source>
</evidence>
<evidence type="ECO:0000256" key="4">
    <source>
        <dbReference type="ARBA" id="ARBA00022679"/>
    </source>
</evidence>
<dbReference type="RefSeq" id="WP_264502310.1">
    <property type="nucleotide sequence ID" value="NZ_JAPDDS010000009.1"/>
</dbReference>
<comment type="caution">
    <text evidence="11">The sequence shown here is derived from an EMBL/GenBank/DDBJ whole genome shotgun (WGS) entry which is preliminary data.</text>
</comment>
<dbReference type="PANTHER" id="PTHR43532:SF1">
    <property type="entry name" value="GLUCOSE-1-PHOSPHATE THYMIDYLYLTRANSFERASE 1"/>
    <property type="match status" value="1"/>
</dbReference>
<proteinExistence type="inferred from homology"/>
<reference evidence="11 12" key="1">
    <citation type="submission" date="2022-10" db="EMBL/GenBank/DDBJ databases">
        <title>Luteolibacter flavescens strain MCCC 1K03193, whole genome shotgun sequencing project.</title>
        <authorList>
            <person name="Zhao G."/>
            <person name="Shen L."/>
        </authorList>
    </citation>
    <scope>NUCLEOTIDE SEQUENCE [LARGE SCALE GENOMIC DNA]</scope>
    <source>
        <strain evidence="11 12">MCCC 1K03193</strain>
    </source>
</reference>
<evidence type="ECO:0000313" key="12">
    <source>
        <dbReference type="Proteomes" id="UP001207930"/>
    </source>
</evidence>
<dbReference type="InterPro" id="IPR005835">
    <property type="entry name" value="NTP_transferase_dom"/>
</dbReference>
<keyword evidence="7 9" id="KW-0460">Magnesium</keyword>
<comment type="similarity">
    <text evidence="2 9">Belongs to the glucose-1-phosphate thymidylyltransferase family.</text>
</comment>